<sequence length="151" mass="17444">MESSMNLSIDLRQQSIIRRTSVMVPEEDDVIMEALLHPQVLHIGHYDNGKSSVDRVKQILESDEDDASFHPRPIFCEMLYFDADVDDPNAECWKESSRWIKFEETVEEAGTRWSKPHVTLLTIRHLLQIKNSLTKGLTLFDVSVQNFAELV</sequence>
<dbReference type="GO" id="GO:0008509">
    <property type="term" value="F:monoatomic anion transmembrane transporter activity"/>
    <property type="evidence" value="ECO:0007669"/>
    <property type="project" value="InterPro"/>
</dbReference>
<dbReference type="GO" id="GO:0016020">
    <property type="term" value="C:membrane"/>
    <property type="evidence" value="ECO:0007669"/>
    <property type="project" value="InterPro"/>
</dbReference>
<protein>
    <submittedName>
        <fullName evidence="3">Band 3 cytoplasmic domain-containing protein</fullName>
    </submittedName>
</protein>
<dbReference type="SUPFAM" id="SSF55804">
    <property type="entry name" value="Phoshotransferase/anion transport protein"/>
    <property type="match status" value="1"/>
</dbReference>
<dbReference type="Gene3D" id="3.40.930.10">
    <property type="entry name" value="Mannitol-specific EII, Chain A"/>
    <property type="match status" value="1"/>
</dbReference>
<dbReference type="InterPro" id="IPR013769">
    <property type="entry name" value="Band3_cytoplasmic_dom"/>
</dbReference>
<dbReference type="Proteomes" id="UP000887565">
    <property type="component" value="Unplaced"/>
</dbReference>
<dbReference type="WBParaSite" id="nRc.2.0.1.t40972-RA">
    <property type="protein sequence ID" value="nRc.2.0.1.t40972-RA"/>
    <property type="gene ID" value="nRc.2.0.1.g40972"/>
</dbReference>
<name>A0A915KQ15_ROMCU</name>
<keyword evidence="2" id="KW-1185">Reference proteome</keyword>
<evidence type="ECO:0000313" key="2">
    <source>
        <dbReference type="Proteomes" id="UP000887565"/>
    </source>
</evidence>
<reference evidence="3" key="1">
    <citation type="submission" date="2022-11" db="UniProtKB">
        <authorList>
            <consortium name="WormBaseParasite"/>
        </authorList>
    </citation>
    <scope>IDENTIFICATION</scope>
</reference>
<evidence type="ECO:0000259" key="1">
    <source>
        <dbReference type="Pfam" id="PF07565"/>
    </source>
</evidence>
<feature type="domain" description="Band 3 cytoplasmic" evidence="1">
    <location>
        <begin position="86"/>
        <end position="149"/>
    </location>
</feature>
<dbReference type="InterPro" id="IPR016152">
    <property type="entry name" value="PTrfase/Anion_transptr"/>
</dbReference>
<dbReference type="AlphaFoldDB" id="A0A915KQ15"/>
<accession>A0A915KQ15</accession>
<dbReference type="Pfam" id="PF07565">
    <property type="entry name" value="Band_3_cyto"/>
    <property type="match status" value="1"/>
</dbReference>
<evidence type="ECO:0000313" key="3">
    <source>
        <dbReference type="WBParaSite" id="nRc.2.0.1.t40972-RA"/>
    </source>
</evidence>
<organism evidence="2 3">
    <name type="scientific">Romanomermis culicivorax</name>
    <name type="common">Nematode worm</name>
    <dbReference type="NCBI Taxonomy" id="13658"/>
    <lineage>
        <taxon>Eukaryota</taxon>
        <taxon>Metazoa</taxon>
        <taxon>Ecdysozoa</taxon>
        <taxon>Nematoda</taxon>
        <taxon>Enoplea</taxon>
        <taxon>Dorylaimia</taxon>
        <taxon>Mermithida</taxon>
        <taxon>Mermithoidea</taxon>
        <taxon>Mermithidae</taxon>
        <taxon>Romanomermis</taxon>
    </lineage>
</organism>
<proteinExistence type="predicted"/>
<dbReference type="OMA" id="KESSRWI"/>